<feature type="compositionally biased region" description="Basic and acidic residues" evidence="1">
    <location>
        <begin position="427"/>
        <end position="438"/>
    </location>
</feature>
<feature type="region of interest" description="Disordered" evidence="1">
    <location>
        <begin position="226"/>
        <end position="253"/>
    </location>
</feature>
<dbReference type="AlphaFoldDB" id="A0AAN6ZAS7"/>
<feature type="region of interest" description="Disordered" evidence="1">
    <location>
        <begin position="396"/>
        <end position="484"/>
    </location>
</feature>
<proteinExistence type="predicted"/>
<feature type="non-terminal residue" evidence="2">
    <location>
        <position position="484"/>
    </location>
</feature>
<evidence type="ECO:0000313" key="3">
    <source>
        <dbReference type="Proteomes" id="UP001304895"/>
    </source>
</evidence>
<organism evidence="2 3">
    <name type="scientific">Trichocladium antarcticum</name>
    <dbReference type="NCBI Taxonomy" id="1450529"/>
    <lineage>
        <taxon>Eukaryota</taxon>
        <taxon>Fungi</taxon>
        <taxon>Dikarya</taxon>
        <taxon>Ascomycota</taxon>
        <taxon>Pezizomycotina</taxon>
        <taxon>Sordariomycetes</taxon>
        <taxon>Sordariomycetidae</taxon>
        <taxon>Sordariales</taxon>
        <taxon>Chaetomiaceae</taxon>
        <taxon>Trichocladium</taxon>
    </lineage>
</organism>
<keyword evidence="3" id="KW-1185">Reference proteome</keyword>
<sequence>MDALLHSLGIQTVNCAIRYGLRSGIVLTSKYAIQQYSRLVKTVNDRPIYTELKALQQHLDCKIKILSPALDLIEFKSGRGNVFLESAVPLAKSLHRDIVRLGKRLENAASAEEVVHDTGPRARAYLSEAHHAELLLIIRDIKELLSRIDRDIPLLQLAITASGEKMSTTMTPGISPSRLMQASTLLSFADAQFVVDPGRPVQVGAAFTLSLYMLFLGHSHVGHIPGAPDTSSLTPASSEDDIPREGPYGLGEGERKPIWQEVMHKARVRLCRTHVGWVFDPVQGYRPNGLHGSQLSRPVPGGAAAAAAGHPGEYSYHLEIIEDLDDGRLHDGDGSKPTAFDTMRTAGIRESIPIHQISKIFYSDTGRILNIGNADEGDNNPVLLLKRDINAKSPIRMRQEWFDTPEEPEESQYETADESENPDEQGDVDRQLWEEAKQSTESPGSRCGPQATYLPPHLDPEWLALEVYADADSDDGSDDNPDDN</sequence>
<dbReference type="GO" id="GO:0005634">
    <property type="term" value="C:nucleus"/>
    <property type="evidence" value="ECO:0007669"/>
    <property type="project" value="TreeGrafter"/>
</dbReference>
<feature type="compositionally biased region" description="Acidic residues" evidence="1">
    <location>
        <begin position="469"/>
        <end position="484"/>
    </location>
</feature>
<dbReference type="InterPro" id="IPR008812">
    <property type="entry name" value="Ran_GTP-bd-rel"/>
</dbReference>
<comment type="caution">
    <text evidence="2">The sequence shown here is derived from an EMBL/GenBank/DDBJ whole genome shotgun (WGS) entry which is preliminary data.</text>
</comment>
<dbReference type="Pfam" id="PF05508">
    <property type="entry name" value="Ran-binding"/>
    <property type="match status" value="1"/>
</dbReference>
<dbReference type="GO" id="GO:0030695">
    <property type="term" value="F:GTPase regulator activity"/>
    <property type="evidence" value="ECO:0007669"/>
    <property type="project" value="TreeGrafter"/>
</dbReference>
<dbReference type="Proteomes" id="UP001304895">
    <property type="component" value="Unassembled WGS sequence"/>
</dbReference>
<feature type="compositionally biased region" description="Acidic residues" evidence="1">
    <location>
        <begin position="403"/>
        <end position="426"/>
    </location>
</feature>
<protein>
    <submittedName>
        <fullName evidence="2">Ran-binding-domain-containing protein</fullName>
    </submittedName>
</protein>
<dbReference type="PANTHER" id="PTHR31010:SF2">
    <property type="entry name" value="RAN-SPECIFIC GTPASE-ACTIVATING PROTEIN 30"/>
    <property type="match status" value="1"/>
</dbReference>
<reference evidence="2" key="2">
    <citation type="submission" date="2023-05" db="EMBL/GenBank/DDBJ databases">
        <authorList>
            <consortium name="Lawrence Berkeley National Laboratory"/>
            <person name="Steindorff A."/>
            <person name="Hensen N."/>
            <person name="Bonometti L."/>
            <person name="Westerberg I."/>
            <person name="Brannstrom I.O."/>
            <person name="Guillou S."/>
            <person name="Cros-Aarteil S."/>
            <person name="Calhoun S."/>
            <person name="Haridas S."/>
            <person name="Kuo A."/>
            <person name="Mondo S."/>
            <person name="Pangilinan J."/>
            <person name="Riley R."/>
            <person name="Labutti K."/>
            <person name="Andreopoulos B."/>
            <person name="Lipzen A."/>
            <person name="Chen C."/>
            <person name="Yanf M."/>
            <person name="Daum C."/>
            <person name="Ng V."/>
            <person name="Clum A."/>
            <person name="Ohm R."/>
            <person name="Martin F."/>
            <person name="Silar P."/>
            <person name="Natvig D."/>
            <person name="Lalanne C."/>
            <person name="Gautier V."/>
            <person name="Ament-Velasquez S.L."/>
            <person name="Kruys A."/>
            <person name="Hutchinson M.I."/>
            <person name="Powell A.J."/>
            <person name="Barry K."/>
            <person name="Miller A.N."/>
            <person name="Grigoriev I.V."/>
            <person name="Debuchy R."/>
            <person name="Gladieux P."/>
            <person name="Thoren M.H."/>
            <person name="Johannesson H."/>
        </authorList>
    </citation>
    <scope>NUCLEOTIDE SEQUENCE</scope>
    <source>
        <strain evidence="2">CBS 123565</strain>
    </source>
</reference>
<name>A0AAN6ZAS7_9PEZI</name>
<reference evidence="2" key="1">
    <citation type="journal article" date="2023" name="Mol. Phylogenet. Evol.">
        <title>Genome-scale phylogeny and comparative genomics of the fungal order Sordariales.</title>
        <authorList>
            <person name="Hensen N."/>
            <person name="Bonometti L."/>
            <person name="Westerberg I."/>
            <person name="Brannstrom I.O."/>
            <person name="Guillou S."/>
            <person name="Cros-Aarteil S."/>
            <person name="Calhoun S."/>
            <person name="Haridas S."/>
            <person name="Kuo A."/>
            <person name="Mondo S."/>
            <person name="Pangilinan J."/>
            <person name="Riley R."/>
            <person name="LaButti K."/>
            <person name="Andreopoulos B."/>
            <person name="Lipzen A."/>
            <person name="Chen C."/>
            <person name="Yan M."/>
            <person name="Daum C."/>
            <person name="Ng V."/>
            <person name="Clum A."/>
            <person name="Steindorff A."/>
            <person name="Ohm R.A."/>
            <person name="Martin F."/>
            <person name="Silar P."/>
            <person name="Natvig D.O."/>
            <person name="Lalanne C."/>
            <person name="Gautier V."/>
            <person name="Ament-Velasquez S.L."/>
            <person name="Kruys A."/>
            <person name="Hutchinson M.I."/>
            <person name="Powell A.J."/>
            <person name="Barry K."/>
            <person name="Miller A.N."/>
            <person name="Grigoriev I.V."/>
            <person name="Debuchy R."/>
            <person name="Gladieux P."/>
            <person name="Hiltunen Thoren M."/>
            <person name="Johannesson H."/>
        </authorList>
    </citation>
    <scope>NUCLEOTIDE SEQUENCE</scope>
    <source>
        <strain evidence="2">CBS 123565</strain>
    </source>
</reference>
<dbReference type="GO" id="GO:0005737">
    <property type="term" value="C:cytoplasm"/>
    <property type="evidence" value="ECO:0007669"/>
    <property type="project" value="TreeGrafter"/>
</dbReference>
<dbReference type="PANTHER" id="PTHR31010">
    <property type="entry name" value="RAN-SPECIFIC GTPASE-ACTIVATING PROTEIN 30-RELATED"/>
    <property type="match status" value="1"/>
</dbReference>
<gene>
    <name evidence="2" type="ORF">BT67DRAFT_357639</name>
</gene>
<accession>A0AAN6ZAS7</accession>
<evidence type="ECO:0000313" key="2">
    <source>
        <dbReference type="EMBL" id="KAK4130958.1"/>
    </source>
</evidence>
<dbReference type="EMBL" id="MU853429">
    <property type="protein sequence ID" value="KAK4130958.1"/>
    <property type="molecule type" value="Genomic_DNA"/>
</dbReference>
<evidence type="ECO:0000256" key="1">
    <source>
        <dbReference type="SAM" id="MobiDB-lite"/>
    </source>
</evidence>